<dbReference type="SUPFAM" id="SSF82171">
    <property type="entry name" value="DPP6 N-terminal domain-like"/>
    <property type="match status" value="1"/>
</dbReference>
<keyword evidence="4" id="KW-0645">Protease</keyword>
<dbReference type="GO" id="GO:0006508">
    <property type="term" value="P:proteolysis"/>
    <property type="evidence" value="ECO:0007669"/>
    <property type="project" value="InterPro"/>
</dbReference>
<accession>A0A1K1RS87</accession>
<keyword evidence="5" id="KW-1185">Reference proteome</keyword>
<keyword evidence="1" id="KW-0378">Hydrolase</keyword>
<dbReference type="GO" id="GO:0004177">
    <property type="term" value="F:aminopeptidase activity"/>
    <property type="evidence" value="ECO:0007669"/>
    <property type="project" value="UniProtKB-KW"/>
</dbReference>
<dbReference type="Pfam" id="PF00326">
    <property type="entry name" value="Peptidase_S9"/>
    <property type="match status" value="1"/>
</dbReference>
<dbReference type="OrthoDB" id="128799at2"/>
<dbReference type="SUPFAM" id="SSF53474">
    <property type="entry name" value="alpha/beta-Hydrolases"/>
    <property type="match status" value="1"/>
</dbReference>
<dbReference type="AlphaFoldDB" id="A0A1K1RS87"/>
<dbReference type="InterPro" id="IPR002470">
    <property type="entry name" value="Peptidase_S9A"/>
</dbReference>
<name>A0A1K1RS87_9PSEU</name>
<dbReference type="PRINTS" id="PR00862">
    <property type="entry name" value="PROLIGOPTASE"/>
</dbReference>
<dbReference type="STRING" id="546364.SAMN04489730_3805"/>
<evidence type="ECO:0000259" key="3">
    <source>
        <dbReference type="Pfam" id="PF00326"/>
    </source>
</evidence>
<gene>
    <name evidence="4" type="ORF">SAMN04489730_3805</name>
</gene>
<dbReference type="Gene3D" id="3.40.50.1820">
    <property type="entry name" value="alpha/beta hydrolase"/>
    <property type="match status" value="1"/>
</dbReference>
<evidence type="ECO:0000313" key="5">
    <source>
        <dbReference type="Proteomes" id="UP000182740"/>
    </source>
</evidence>
<proteinExistence type="predicted"/>
<dbReference type="InterPro" id="IPR011659">
    <property type="entry name" value="WD40"/>
</dbReference>
<dbReference type="Gene3D" id="2.130.10.120">
    <property type="entry name" value="Prolyl oligopeptidase, N-terminal domain"/>
    <property type="match status" value="1"/>
</dbReference>
<dbReference type="Gene3D" id="2.120.10.30">
    <property type="entry name" value="TolB, C-terminal domain"/>
    <property type="match status" value="1"/>
</dbReference>
<keyword evidence="2" id="KW-0720">Serine protease</keyword>
<dbReference type="GO" id="GO:0004252">
    <property type="term" value="F:serine-type endopeptidase activity"/>
    <property type="evidence" value="ECO:0007669"/>
    <property type="project" value="InterPro"/>
</dbReference>
<organism evidence="4 5">
    <name type="scientific">Amycolatopsis australiensis</name>
    <dbReference type="NCBI Taxonomy" id="546364"/>
    <lineage>
        <taxon>Bacteria</taxon>
        <taxon>Bacillati</taxon>
        <taxon>Actinomycetota</taxon>
        <taxon>Actinomycetes</taxon>
        <taxon>Pseudonocardiales</taxon>
        <taxon>Pseudonocardiaceae</taxon>
        <taxon>Amycolatopsis</taxon>
    </lineage>
</organism>
<reference evidence="5" key="1">
    <citation type="submission" date="2016-11" db="EMBL/GenBank/DDBJ databases">
        <authorList>
            <person name="Varghese N."/>
            <person name="Submissions S."/>
        </authorList>
    </citation>
    <scope>NUCLEOTIDE SEQUENCE [LARGE SCALE GENOMIC DNA]</scope>
    <source>
        <strain evidence="5">DSM 44671</strain>
    </source>
</reference>
<sequence>MTSTAQHPNKTPASDTALIPRAELFGNPEQIAPSISPDGRWLAWVAPDEGVLNLWVRPVGTDEDARPVTADRDRGICQYSWAPDSDHLLYFRDQGGDEDEHLFDVSVRSGEVRHLTPFDGVKAVLVAQNDHISDRVLIGLNNTNPHLHDVYALHVATGELTKVLDNPGLLGFVADSQLHVRAGVRPNPDGGRTIMVREVDGAWRPLLTVDRTDAGSTVPQAFDRDGRRLLVQTSAGANTARVLWIDVATGEQEVVAEDPDYDVSSVSTDALTHQPLIVSFERDRLHTQAPDSEIERDLNKLAALDDGDLVVASSDRENRRWIVSYVHANGPTASYLYDRATSQHTFLFYDRPGLAGRLHDVEPFSFTARDGLRIDGYLTFPEGNAEKVPTVLLVHGGPRARDVWQLRPAAQWLADRGYLCVQVNYRGSTGYGKAFTAAGNREWGGKMQDDLLDAVAWVVEAGYADPARIGIYGGSYGGYAALAAAAFTPEVFRCAIDVCGPSNLETLLRAIPPYWTPMAAEMYEAVGNPDTEPEFLRSRSPLSHVENMKIPLMIVQGANDPRVPQSESDQIVAALRNNGVPPEYLLFDDEGHGLEKPENRLTFFARAEQFLAEHLGGHCESEPA</sequence>
<evidence type="ECO:0000256" key="2">
    <source>
        <dbReference type="ARBA" id="ARBA00022825"/>
    </source>
</evidence>
<dbReference type="InterPro" id="IPR001375">
    <property type="entry name" value="Peptidase_S9_cat"/>
</dbReference>
<dbReference type="PANTHER" id="PTHR42776:SF27">
    <property type="entry name" value="DIPEPTIDYL PEPTIDASE FAMILY MEMBER 6"/>
    <property type="match status" value="1"/>
</dbReference>
<dbReference type="PANTHER" id="PTHR42776">
    <property type="entry name" value="SERINE PEPTIDASE S9 FAMILY MEMBER"/>
    <property type="match status" value="1"/>
</dbReference>
<protein>
    <submittedName>
        <fullName evidence="4">Dipeptidyl aminopeptidase/acylaminoacyl peptidase</fullName>
    </submittedName>
</protein>
<dbReference type="InterPro" id="IPR029058">
    <property type="entry name" value="AB_hydrolase_fold"/>
</dbReference>
<dbReference type="InterPro" id="IPR011042">
    <property type="entry name" value="6-blade_b-propeller_TolB-like"/>
</dbReference>
<dbReference type="Pfam" id="PF07676">
    <property type="entry name" value="PD40"/>
    <property type="match status" value="1"/>
</dbReference>
<evidence type="ECO:0000256" key="1">
    <source>
        <dbReference type="ARBA" id="ARBA00022801"/>
    </source>
</evidence>
<dbReference type="Proteomes" id="UP000182740">
    <property type="component" value="Unassembled WGS sequence"/>
</dbReference>
<feature type="domain" description="Peptidase S9 prolyl oligopeptidase catalytic" evidence="3">
    <location>
        <begin position="404"/>
        <end position="617"/>
    </location>
</feature>
<keyword evidence="4" id="KW-0031">Aminopeptidase</keyword>
<dbReference type="EMBL" id="FPJG01000006">
    <property type="protein sequence ID" value="SFW74636.1"/>
    <property type="molecule type" value="Genomic_DNA"/>
</dbReference>
<evidence type="ECO:0000313" key="4">
    <source>
        <dbReference type="EMBL" id="SFW74636.1"/>
    </source>
</evidence>